<dbReference type="PRINTS" id="PR00420">
    <property type="entry name" value="RNGMNOXGNASE"/>
</dbReference>
<keyword evidence="3" id="KW-1185">Reference proteome</keyword>
<dbReference type="KEGG" id="tro:trd_0563"/>
<evidence type="ECO:0000259" key="1">
    <source>
        <dbReference type="Pfam" id="PF01494"/>
    </source>
</evidence>
<dbReference type="AlphaFoldDB" id="B9KYL7"/>
<dbReference type="Pfam" id="PF01494">
    <property type="entry name" value="FAD_binding_3"/>
    <property type="match status" value="1"/>
</dbReference>
<dbReference type="PANTHER" id="PTHR42685:SF22">
    <property type="entry name" value="CONDITIONED MEDIUM FACTOR RECEPTOR 1"/>
    <property type="match status" value="1"/>
</dbReference>
<dbReference type="SUPFAM" id="SSF51905">
    <property type="entry name" value="FAD/NAD(P)-binding domain"/>
    <property type="match status" value="1"/>
</dbReference>
<dbReference type="EMBL" id="CP001275">
    <property type="protein sequence ID" value="ACM06195.1"/>
    <property type="molecule type" value="Genomic_DNA"/>
</dbReference>
<dbReference type="Proteomes" id="UP000000447">
    <property type="component" value="Chromosome"/>
</dbReference>
<evidence type="ECO:0000313" key="3">
    <source>
        <dbReference type="Proteomes" id="UP000000447"/>
    </source>
</evidence>
<organism evidence="2 3">
    <name type="scientific">Thermomicrobium roseum (strain ATCC 27502 / DSM 5159 / P-2)</name>
    <dbReference type="NCBI Taxonomy" id="309801"/>
    <lineage>
        <taxon>Bacteria</taxon>
        <taxon>Pseudomonadati</taxon>
        <taxon>Thermomicrobiota</taxon>
        <taxon>Thermomicrobia</taxon>
        <taxon>Thermomicrobiales</taxon>
        <taxon>Thermomicrobiaceae</taxon>
        <taxon>Thermomicrobium</taxon>
    </lineage>
</organism>
<accession>B9KYL7</accession>
<proteinExistence type="predicted"/>
<feature type="domain" description="FAD-binding" evidence="1">
    <location>
        <begin position="9"/>
        <end position="175"/>
    </location>
</feature>
<sequence>MAKQIGRFDAIVVGARIAGCVTAAALAQLGWSILLIERARFPRPTLSTHLFFSDTLHAFQRAGLLEPVLRIGAPRLRWLRFPYVAAPFPESGEFDFALCIRRDVLDTALFETVRSLSNVTALTSARVTAVRRVDDRRWDVVVETTSEEWLASAPLVIGADGKDSIVARQVGAPVLQEIPPLFAWYYTYVDDLPWDSDLAALAYRGDYPEIGAEYAAAFLFPCDAGLTLVGYGVEHRAFPAFRRDVTHHFFAGLRRIPEIWERFAAARQVAPIRGTGHLPNFLRQASGTGWALVGDAGCHQDPHSVQGMGNAARSAWLLAEELARVQTEGIDLQQALARYASRRDDDLLPMFAFTTFELRRRLPDDIWERFEARTREDPHLASLRVAAMVHAIHPATVYTPERVVSLANGEAVLPLHSA</sequence>
<dbReference type="InterPro" id="IPR036188">
    <property type="entry name" value="FAD/NAD-bd_sf"/>
</dbReference>
<name>B9KYL7_THERP</name>
<protein>
    <submittedName>
        <fullName evidence="2">Putative FAD binding domain</fullName>
    </submittedName>
</protein>
<dbReference type="PANTHER" id="PTHR42685">
    <property type="entry name" value="GERANYLGERANYL DIPHOSPHATE REDUCTASE"/>
    <property type="match status" value="1"/>
</dbReference>
<dbReference type="Gene3D" id="3.50.50.60">
    <property type="entry name" value="FAD/NAD(P)-binding domain"/>
    <property type="match status" value="1"/>
</dbReference>
<dbReference type="GO" id="GO:0071949">
    <property type="term" value="F:FAD binding"/>
    <property type="evidence" value="ECO:0007669"/>
    <property type="project" value="InterPro"/>
</dbReference>
<dbReference type="STRING" id="309801.trd_0563"/>
<dbReference type="InterPro" id="IPR050407">
    <property type="entry name" value="Geranylgeranyl_reductase"/>
</dbReference>
<reference evidence="2 3" key="1">
    <citation type="journal article" date="2009" name="PLoS ONE">
        <title>Complete genome sequence of the aerobic CO-oxidizing thermophile Thermomicrobium roseum.</title>
        <authorList>
            <person name="Wu D."/>
            <person name="Raymond J."/>
            <person name="Wu M."/>
            <person name="Chatterji S."/>
            <person name="Ren Q."/>
            <person name="Graham J.E."/>
            <person name="Bryant D.A."/>
            <person name="Robb F."/>
            <person name="Colman A."/>
            <person name="Tallon L.J."/>
            <person name="Badger J.H."/>
            <person name="Madupu R."/>
            <person name="Ward N.L."/>
            <person name="Eisen J.A."/>
        </authorList>
    </citation>
    <scope>NUCLEOTIDE SEQUENCE [LARGE SCALE GENOMIC DNA]</scope>
    <source>
        <strain evidence="3">ATCC 27502 / DSM 5159 / P-2</strain>
    </source>
</reference>
<dbReference type="HOGENOM" id="CLU_024648_7_0_0"/>
<dbReference type="RefSeq" id="WP_012641967.1">
    <property type="nucleotide sequence ID" value="NC_011959.1"/>
</dbReference>
<evidence type="ECO:0000313" key="2">
    <source>
        <dbReference type="EMBL" id="ACM06195.1"/>
    </source>
</evidence>
<dbReference type="eggNOG" id="COG0644">
    <property type="taxonomic scope" value="Bacteria"/>
</dbReference>
<dbReference type="InterPro" id="IPR002938">
    <property type="entry name" value="FAD-bd"/>
</dbReference>
<dbReference type="OrthoDB" id="9806565at2"/>
<gene>
    <name evidence="2" type="ordered locus">trd_0563</name>
</gene>